<evidence type="ECO:0000313" key="5">
    <source>
        <dbReference type="Proteomes" id="UP000190935"/>
    </source>
</evidence>
<gene>
    <name evidence="2" type="ORF">IV43_GL001857</name>
    <name evidence="3" type="ORF">LAC1533_1792</name>
</gene>
<name>A0A0R2JWQ2_9LACO</name>
<feature type="region of interest" description="Disordered" evidence="1">
    <location>
        <begin position="232"/>
        <end position="281"/>
    </location>
</feature>
<feature type="compositionally biased region" description="Basic and acidic residues" evidence="1">
    <location>
        <begin position="25"/>
        <end position="38"/>
    </location>
</feature>
<reference evidence="5" key="3">
    <citation type="submission" date="2016-11" db="EMBL/GenBank/DDBJ databases">
        <authorList>
            <person name="Papadimitriou K."/>
        </authorList>
    </citation>
    <scope>NUCLEOTIDE SEQUENCE [LARGE SCALE GENOMIC DNA]</scope>
    <source>
        <strain evidence="5">ACA-DC 1533</strain>
    </source>
</reference>
<dbReference type="AlphaFoldDB" id="A0A0R2JWQ2"/>
<protein>
    <recommendedName>
        <fullName evidence="6">Lipoprotein</fullName>
    </recommendedName>
</protein>
<feature type="compositionally biased region" description="Low complexity" evidence="1">
    <location>
        <begin position="45"/>
        <end position="58"/>
    </location>
</feature>
<reference evidence="3" key="2">
    <citation type="submission" date="2016-11" db="EMBL/GenBank/DDBJ databases">
        <authorList>
            <person name="Jaros S."/>
            <person name="Januszkiewicz K."/>
            <person name="Wedrychowicz H."/>
        </authorList>
    </citation>
    <scope>NUCLEOTIDE SEQUENCE [LARGE SCALE GENOMIC DNA]</scope>
    <source>
        <strain evidence="3">ACA-DC 1533</strain>
    </source>
</reference>
<feature type="region of interest" description="Disordered" evidence="1">
    <location>
        <begin position="24"/>
        <end position="81"/>
    </location>
</feature>
<dbReference type="RefSeq" id="WP_010498399.1">
    <property type="nucleotide sequence ID" value="NZ_JQBK01000065.1"/>
</dbReference>
<organism evidence="2 4">
    <name type="scientific">Ligilactobacillus acidipiscis</name>
    <dbReference type="NCBI Taxonomy" id="89059"/>
    <lineage>
        <taxon>Bacteria</taxon>
        <taxon>Bacillati</taxon>
        <taxon>Bacillota</taxon>
        <taxon>Bacilli</taxon>
        <taxon>Lactobacillales</taxon>
        <taxon>Lactobacillaceae</taxon>
        <taxon>Ligilactobacillus</taxon>
    </lineage>
</organism>
<feature type="compositionally biased region" description="Acidic residues" evidence="1">
    <location>
        <begin position="238"/>
        <end position="263"/>
    </location>
</feature>
<proteinExistence type="predicted"/>
<dbReference type="Proteomes" id="UP000051491">
    <property type="component" value="Unassembled WGS sequence"/>
</dbReference>
<evidence type="ECO:0000313" key="2">
    <source>
        <dbReference type="EMBL" id="KRN81561.1"/>
    </source>
</evidence>
<dbReference type="KEGG" id="laca:LAC1533_1792"/>
<dbReference type="GeneID" id="95349902"/>
<evidence type="ECO:0000313" key="4">
    <source>
        <dbReference type="Proteomes" id="UP000051491"/>
    </source>
</evidence>
<dbReference type="PATRIC" id="fig|89059.3.peg.1976"/>
<sequence>MHRKVLILLETLGAAVLLVGCGAKKTQESKKDSQPKSEKVHKKQASSSSSSSSSLASSTAKEEPKDVNESGIDDTGFKKTPFPSQMQGTWYGWDKYSNAIKTVTFADNKWITGGTEPQTLFAYDGSARTASDQAAFNDPSSQQMDANKQNKWAAFAKMSFDKSPISQNGQAVEIVNLRGWYQSAGDGSYYYITTVNINGQPTQVLTEASGAGIWVNMHYYHSKTLAESQKDAGIETDVNQDEDYSDGEDSDDSEDYDDEDTGEEQNNYQDNEDYDEESDEY</sequence>
<accession>A0A0R2JWQ2</accession>
<dbReference type="EMBL" id="LT630287">
    <property type="protein sequence ID" value="SFV41215.1"/>
    <property type="molecule type" value="Genomic_DNA"/>
</dbReference>
<evidence type="ECO:0000313" key="3">
    <source>
        <dbReference type="EMBL" id="SFV41215.1"/>
    </source>
</evidence>
<dbReference type="STRING" id="89059.LAC1533_1792"/>
<dbReference type="PROSITE" id="PS51257">
    <property type="entry name" value="PROKAR_LIPOPROTEIN"/>
    <property type="match status" value="1"/>
</dbReference>
<evidence type="ECO:0008006" key="6">
    <source>
        <dbReference type="Google" id="ProtNLM"/>
    </source>
</evidence>
<dbReference type="OrthoDB" id="2293239at2"/>
<feature type="compositionally biased region" description="Acidic residues" evidence="1">
    <location>
        <begin position="270"/>
        <end position="281"/>
    </location>
</feature>
<evidence type="ECO:0000256" key="1">
    <source>
        <dbReference type="SAM" id="MobiDB-lite"/>
    </source>
</evidence>
<reference evidence="2 4" key="1">
    <citation type="journal article" date="2015" name="Genome Announc.">
        <title>Expanding the biotechnology potential of lactobacilli through comparative genomics of 213 strains and associated genera.</title>
        <authorList>
            <person name="Sun Z."/>
            <person name="Harris H.M."/>
            <person name="McCann A."/>
            <person name="Guo C."/>
            <person name="Argimon S."/>
            <person name="Zhang W."/>
            <person name="Yang X."/>
            <person name="Jeffery I.B."/>
            <person name="Cooney J.C."/>
            <person name="Kagawa T.F."/>
            <person name="Liu W."/>
            <person name="Song Y."/>
            <person name="Salvetti E."/>
            <person name="Wrobel A."/>
            <person name="Rasinkangas P."/>
            <person name="Parkhill J."/>
            <person name="Rea M.C."/>
            <person name="O'Sullivan O."/>
            <person name="Ritari J."/>
            <person name="Douillard F.P."/>
            <person name="Paul Ross R."/>
            <person name="Yang R."/>
            <person name="Briner A.E."/>
            <person name="Felis G.E."/>
            <person name="de Vos W.M."/>
            <person name="Barrangou R."/>
            <person name="Klaenhammer T.R."/>
            <person name="Caufield P.W."/>
            <person name="Cui Y."/>
            <person name="Zhang H."/>
            <person name="O'Toole P.W."/>
        </authorList>
    </citation>
    <scope>NUCLEOTIDE SEQUENCE [LARGE SCALE GENOMIC DNA]</scope>
    <source>
        <strain evidence="2 4">DSM 15353</strain>
    </source>
</reference>
<dbReference type="EMBL" id="JQBK01000065">
    <property type="protein sequence ID" value="KRN81561.1"/>
    <property type="molecule type" value="Genomic_DNA"/>
</dbReference>
<dbReference type="Proteomes" id="UP000190935">
    <property type="component" value="Chromosome I"/>
</dbReference>